<reference evidence="2 3" key="1">
    <citation type="submission" date="2018-10" db="EMBL/GenBank/DDBJ databases">
        <authorList>
            <consortium name="Pathogen Informatics"/>
        </authorList>
    </citation>
    <scope>NUCLEOTIDE SEQUENCE [LARGE SCALE GENOMIC DNA]</scope>
</reference>
<evidence type="ECO:0000313" key="2">
    <source>
        <dbReference type="EMBL" id="VDD75797.1"/>
    </source>
</evidence>
<dbReference type="PANTHER" id="PTHR21506:SF0">
    <property type="entry name" value="CONSERVED OLIGOMERIC GOLGI COMPLEX SUBUNIT 6"/>
    <property type="match status" value="1"/>
</dbReference>
<dbReference type="GO" id="GO:0006891">
    <property type="term" value="P:intra-Golgi vesicle-mediated transport"/>
    <property type="evidence" value="ECO:0007669"/>
    <property type="project" value="InterPro"/>
</dbReference>
<protein>
    <recommendedName>
        <fullName evidence="1">Conserved Oligomeric Golgi complex subunit 6 C-terminal domain-containing protein</fullName>
    </recommendedName>
</protein>
<dbReference type="Proteomes" id="UP000267029">
    <property type="component" value="Unassembled WGS sequence"/>
</dbReference>
<dbReference type="PANTHER" id="PTHR21506">
    <property type="entry name" value="COMPONENT OF OLIGOMERIC GOLGI COMPLEX 6"/>
    <property type="match status" value="1"/>
</dbReference>
<dbReference type="Pfam" id="PF20653">
    <property type="entry name" value="COG6_C"/>
    <property type="match status" value="1"/>
</dbReference>
<proteinExistence type="predicted"/>
<dbReference type="GO" id="GO:0017119">
    <property type="term" value="C:Golgi transport complex"/>
    <property type="evidence" value="ECO:0007669"/>
    <property type="project" value="InterPro"/>
</dbReference>
<dbReference type="InterPro" id="IPR048369">
    <property type="entry name" value="COG6_C"/>
</dbReference>
<dbReference type="InterPro" id="IPR010490">
    <property type="entry name" value="COG6"/>
</dbReference>
<gene>
    <name evidence="2" type="ORF">MCOS_LOCUS1800</name>
</gene>
<organism evidence="2 3">
    <name type="scientific">Mesocestoides corti</name>
    <name type="common">Flatworm</name>
    <dbReference type="NCBI Taxonomy" id="53468"/>
    <lineage>
        <taxon>Eukaryota</taxon>
        <taxon>Metazoa</taxon>
        <taxon>Spiralia</taxon>
        <taxon>Lophotrochozoa</taxon>
        <taxon>Platyhelminthes</taxon>
        <taxon>Cestoda</taxon>
        <taxon>Eucestoda</taxon>
        <taxon>Cyclophyllidea</taxon>
        <taxon>Mesocestoididae</taxon>
        <taxon>Mesocestoides</taxon>
    </lineage>
</organism>
<evidence type="ECO:0000259" key="1">
    <source>
        <dbReference type="Pfam" id="PF20653"/>
    </source>
</evidence>
<dbReference type="SMART" id="SM01087">
    <property type="entry name" value="COG6"/>
    <property type="match status" value="1"/>
</dbReference>
<dbReference type="EMBL" id="UXSR01000249">
    <property type="protein sequence ID" value="VDD75797.1"/>
    <property type="molecule type" value="Genomic_DNA"/>
</dbReference>
<name>A0A0R3U531_MESCO</name>
<sequence length="435" mass="48298">MSASCSKINERLKCNKPLRCILDEYANARRQVIVEAFLSALTVGWDKGGGTFVTPSSKPIEMQSHDPTRYAGDMLAWLHQAAASEKEYLLSLTSENADKDIIYDCLNSITSGLTHPLQLRLEQMLVTEHNPVLLYKVNNLLQFYSNVVMNLMGQNCTLYTTLSDLQLLSWNLFVSALQRQTSELLADTGPPHHELLPSMSAMDVTRLLEAILTAQDMSCALPDVRKAKCEEIVSIAVTPLLQHFEIMARRFITNDNQAPDQTVDPTILPPEAYVYLVNCLHALHNALSRLEFTGAQIAALAARLEEVMSCLTQLQAAHAITRAGLYCLNEAISTPSEVPLADRGPGCSQPEVINAFRAFNTVYLSGPDAWELPETSQIAFPRPRNALRRRTADLVHSVYSILYRAITDPTSGYTSPWPEDLRTPEQVAELLLPSS</sequence>
<accession>A0A0R3U531</accession>
<evidence type="ECO:0000313" key="3">
    <source>
        <dbReference type="Proteomes" id="UP000267029"/>
    </source>
</evidence>
<keyword evidence="3" id="KW-1185">Reference proteome</keyword>
<feature type="domain" description="Conserved Oligomeric Golgi complex subunit 6 C-terminal" evidence="1">
    <location>
        <begin position="20"/>
        <end position="431"/>
    </location>
</feature>
<dbReference type="STRING" id="53468.A0A0R3U531"/>
<dbReference type="OrthoDB" id="272987at2759"/>
<dbReference type="AlphaFoldDB" id="A0A0R3U531"/>